<reference evidence="2 3" key="1">
    <citation type="submission" date="2016-02" db="EMBL/GenBank/DDBJ databases">
        <authorList>
            <person name="Wen L."/>
            <person name="He K."/>
            <person name="Yang H."/>
        </authorList>
    </citation>
    <scope>NUCLEOTIDE SEQUENCE [LARGE SCALE GENOMIC DNA]</scope>
    <source>
        <strain evidence="2 3">CD11_3</strain>
    </source>
</reference>
<name>A0A177KB02_9MICO</name>
<evidence type="ECO:0000259" key="1">
    <source>
        <dbReference type="Pfam" id="PF01370"/>
    </source>
</evidence>
<dbReference type="Gene3D" id="3.40.50.720">
    <property type="entry name" value="NAD(P)-binding Rossmann-like Domain"/>
    <property type="match status" value="1"/>
</dbReference>
<dbReference type="InterPro" id="IPR050177">
    <property type="entry name" value="Lipid_A_modif_metabolic_enz"/>
</dbReference>
<protein>
    <submittedName>
        <fullName evidence="2">Oxidoreductase</fullName>
    </submittedName>
</protein>
<dbReference type="Pfam" id="PF01370">
    <property type="entry name" value="Epimerase"/>
    <property type="match status" value="1"/>
</dbReference>
<dbReference type="InterPro" id="IPR001509">
    <property type="entry name" value="Epimerase_deHydtase"/>
</dbReference>
<gene>
    <name evidence="2" type="ORF">AYL44_06995</name>
</gene>
<comment type="caution">
    <text evidence="2">The sequence shown here is derived from an EMBL/GenBank/DDBJ whole genome shotgun (WGS) entry which is preliminary data.</text>
</comment>
<dbReference type="OrthoDB" id="9795501at2"/>
<organism evidence="2 3">
    <name type="scientific">Microbacterium oleivorans</name>
    <dbReference type="NCBI Taxonomy" id="273677"/>
    <lineage>
        <taxon>Bacteria</taxon>
        <taxon>Bacillati</taxon>
        <taxon>Actinomycetota</taxon>
        <taxon>Actinomycetes</taxon>
        <taxon>Micrococcales</taxon>
        <taxon>Microbacteriaceae</taxon>
        <taxon>Microbacterium</taxon>
    </lineage>
</organism>
<proteinExistence type="predicted"/>
<feature type="domain" description="NAD-dependent epimerase/dehydratase" evidence="1">
    <location>
        <begin position="4"/>
        <end position="240"/>
    </location>
</feature>
<dbReference type="RefSeq" id="WP_064002573.1">
    <property type="nucleotide sequence ID" value="NZ_LSTV01000002.1"/>
</dbReference>
<dbReference type="PANTHER" id="PTHR43245">
    <property type="entry name" value="BIFUNCTIONAL POLYMYXIN RESISTANCE PROTEIN ARNA"/>
    <property type="match status" value="1"/>
</dbReference>
<sequence>MSRVVVTGGSGRLGRNLVAGLAARGHEVVSLDRAPSDDLRIDGVEQISIDLLDAAATRDLLARTKADSLVHLAAIAVPFSAPEDVIMRTNTGLAVSVLGGAVEAGIGRIVAASSPTVLGYGNPSGWLPESLPLDETSTPRPWNAYALSKLMIEQTVSMLHRRTGDDVRYATFRPCYVIAPEEWAGEPTQQGHTVAERIADPALSAPALFNYVDARDVASFADLLLAALPDIPNAEVFFVGADDALADAPLADLLPRFVPGTEELARTLTGTSPAFSNAKAARVLGWRPQHSWRDALTIPLPHAATDRKDVPV</sequence>
<evidence type="ECO:0000313" key="2">
    <source>
        <dbReference type="EMBL" id="OAH50206.1"/>
    </source>
</evidence>
<evidence type="ECO:0000313" key="3">
    <source>
        <dbReference type="Proteomes" id="UP000076998"/>
    </source>
</evidence>
<dbReference type="SUPFAM" id="SSF51735">
    <property type="entry name" value="NAD(P)-binding Rossmann-fold domains"/>
    <property type="match status" value="1"/>
</dbReference>
<dbReference type="EMBL" id="LSTV01000002">
    <property type="protein sequence ID" value="OAH50206.1"/>
    <property type="molecule type" value="Genomic_DNA"/>
</dbReference>
<accession>A0A177KB02</accession>
<dbReference type="InterPro" id="IPR036291">
    <property type="entry name" value="NAD(P)-bd_dom_sf"/>
</dbReference>
<dbReference type="AlphaFoldDB" id="A0A177KB02"/>
<dbReference type="Proteomes" id="UP000076998">
    <property type="component" value="Unassembled WGS sequence"/>
</dbReference>